<dbReference type="InterPro" id="IPR036390">
    <property type="entry name" value="WH_DNA-bd_sf"/>
</dbReference>
<dbReference type="InterPro" id="IPR036388">
    <property type="entry name" value="WH-like_DNA-bd_sf"/>
</dbReference>
<dbReference type="Gene3D" id="1.10.10.10">
    <property type="entry name" value="Winged helix-like DNA-binding domain superfamily/Winged helix DNA-binding domain"/>
    <property type="match status" value="1"/>
</dbReference>
<dbReference type="InterPro" id="IPR014710">
    <property type="entry name" value="RmlC-like_jellyroll"/>
</dbReference>
<name>A0A934HWN3_9CLOT</name>
<dbReference type="SUPFAM" id="SSF46785">
    <property type="entry name" value="Winged helix' DNA-binding domain"/>
    <property type="match status" value="1"/>
</dbReference>
<dbReference type="Proteomes" id="UP000622687">
    <property type="component" value="Unassembled WGS sequence"/>
</dbReference>
<dbReference type="PROSITE" id="PS50042">
    <property type="entry name" value="CNMP_BINDING_3"/>
    <property type="match status" value="1"/>
</dbReference>
<evidence type="ECO:0000313" key="3">
    <source>
        <dbReference type="Proteomes" id="UP000622687"/>
    </source>
</evidence>
<dbReference type="Gene3D" id="2.60.120.10">
    <property type="entry name" value="Jelly Rolls"/>
    <property type="match status" value="1"/>
</dbReference>
<feature type="domain" description="Cyclic nucleotide-binding" evidence="1">
    <location>
        <begin position="41"/>
        <end position="126"/>
    </location>
</feature>
<keyword evidence="3" id="KW-1185">Reference proteome</keyword>
<dbReference type="EMBL" id="JAEEGB010000049">
    <property type="protein sequence ID" value="MBI6875630.1"/>
    <property type="molecule type" value="Genomic_DNA"/>
</dbReference>
<sequence length="238" mass="27680">MNNFNDSLKKVIEFSFSNKSSSHNASKEFLKEFSSDKIQIFDLEENKIFIESNNKLDYIYILVNGMAYIAYYTVDGRRIIADTLNGVQIFGLIEAVNNTSCYSGTVITLSKSLLVKVKKEYFLEAIYNDIHIASYIIKYLAAFSTHSIKASEYKTSISPYENLIIYLYNKTLKKNLPCKIKDNKTFIADSLHINKRTLYRYLNRLTDDDIISRDRQDIVITENNYKKIQRIFNSINNI</sequence>
<reference evidence="2" key="1">
    <citation type="submission" date="2020-12" db="EMBL/GenBank/DDBJ databases">
        <title>Clostridium thailandense sp. nov., a novel acetogenic bacterium isolated from peat land soil in Thailand.</title>
        <authorList>
            <person name="Chaikitkaew S."/>
            <person name="Birkeland N.K."/>
        </authorList>
    </citation>
    <scope>NUCLEOTIDE SEQUENCE</scope>
    <source>
        <strain evidence="2">DSM 17425</strain>
    </source>
</reference>
<dbReference type="InterPro" id="IPR000595">
    <property type="entry name" value="cNMP-bd_dom"/>
</dbReference>
<protein>
    <submittedName>
        <fullName evidence="2">Crp/Fnr family transcriptional regulator</fullName>
    </submittedName>
</protein>
<accession>A0A934HWN3</accession>
<dbReference type="RefSeq" id="WP_211144972.1">
    <property type="nucleotide sequence ID" value="NZ_JAEEGB010000049.1"/>
</dbReference>
<proteinExistence type="predicted"/>
<evidence type="ECO:0000313" key="2">
    <source>
        <dbReference type="EMBL" id="MBI6875630.1"/>
    </source>
</evidence>
<dbReference type="CDD" id="cd00038">
    <property type="entry name" value="CAP_ED"/>
    <property type="match status" value="1"/>
</dbReference>
<dbReference type="AlphaFoldDB" id="A0A934HWN3"/>
<comment type="caution">
    <text evidence="2">The sequence shown here is derived from an EMBL/GenBank/DDBJ whole genome shotgun (WGS) entry which is preliminary data.</text>
</comment>
<dbReference type="Pfam" id="PF00027">
    <property type="entry name" value="cNMP_binding"/>
    <property type="match status" value="1"/>
</dbReference>
<dbReference type="SUPFAM" id="SSF51206">
    <property type="entry name" value="cAMP-binding domain-like"/>
    <property type="match status" value="1"/>
</dbReference>
<organism evidence="2 3">
    <name type="scientific">Clostridium aciditolerans</name>
    <dbReference type="NCBI Taxonomy" id="339861"/>
    <lineage>
        <taxon>Bacteria</taxon>
        <taxon>Bacillati</taxon>
        <taxon>Bacillota</taxon>
        <taxon>Clostridia</taxon>
        <taxon>Eubacteriales</taxon>
        <taxon>Clostridiaceae</taxon>
        <taxon>Clostridium</taxon>
    </lineage>
</organism>
<evidence type="ECO:0000259" key="1">
    <source>
        <dbReference type="PROSITE" id="PS50042"/>
    </source>
</evidence>
<gene>
    <name evidence="2" type="ORF">I6U51_23445</name>
</gene>
<dbReference type="InterPro" id="IPR018490">
    <property type="entry name" value="cNMP-bd_dom_sf"/>
</dbReference>